<reference evidence="2 3" key="1">
    <citation type="journal article" date="2019" name="Emerg. Microbes Infect.">
        <title>Comprehensive subspecies identification of 175 nontuberculous mycobacteria species based on 7547 genomic profiles.</title>
        <authorList>
            <person name="Matsumoto Y."/>
            <person name="Kinjo T."/>
            <person name="Motooka D."/>
            <person name="Nabeya D."/>
            <person name="Jung N."/>
            <person name="Uechi K."/>
            <person name="Horii T."/>
            <person name="Iida T."/>
            <person name="Fujita J."/>
            <person name="Nakamura S."/>
        </authorList>
    </citation>
    <scope>NUCLEOTIDE SEQUENCE [LARGE SCALE GENOMIC DNA]</scope>
    <source>
        <strain evidence="2 3">JCM 30723</strain>
    </source>
</reference>
<reference evidence="2" key="2">
    <citation type="submission" date="2020-02" db="EMBL/GenBank/DDBJ databases">
        <authorList>
            <person name="Matsumoto Y."/>
            <person name="Motooka D."/>
            <person name="Nakamura S."/>
        </authorList>
    </citation>
    <scope>NUCLEOTIDE SEQUENCE</scope>
    <source>
        <strain evidence="2">JCM 30723</strain>
    </source>
</reference>
<gene>
    <name evidence="1" type="ORF">MALGJ_00210</name>
    <name evidence="2" type="ORF">MALGJ_45540</name>
</gene>
<organism evidence="2 3">
    <name type="scientific">Mycolicibacter algericus</name>
    <name type="common">Mycobacterium algericum</name>
    <dbReference type="NCBI Taxonomy" id="1288388"/>
    <lineage>
        <taxon>Bacteria</taxon>
        <taxon>Bacillati</taxon>
        <taxon>Actinomycetota</taxon>
        <taxon>Actinomycetes</taxon>
        <taxon>Mycobacteriales</taxon>
        <taxon>Mycobacteriaceae</taxon>
        <taxon>Mycolicibacter</taxon>
    </lineage>
</organism>
<evidence type="ECO:0000313" key="3">
    <source>
        <dbReference type="Proteomes" id="UP000465305"/>
    </source>
</evidence>
<dbReference type="Proteomes" id="UP000465305">
    <property type="component" value="Unassembled WGS sequence"/>
</dbReference>
<name>A0A7I9YGT1_MYCAL</name>
<evidence type="ECO:0000313" key="1">
    <source>
        <dbReference type="EMBL" id="GFG83345.1"/>
    </source>
</evidence>
<evidence type="ECO:0000313" key="2">
    <source>
        <dbReference type="EMBL" id="GFG87878.1"/>
    </source>
</evidence>
<sequence>MSRIEHLRPLQEAAVAACNGVTNPLRHAADDLQAQIADTTDVQRQRSLRMALGSALAAESKFFAPKSDTQPGT</sequence>
<comment type="caution">
    <text evidence="2">The sequence shown here is derived from an EMBL/GenBank/DDBJ whole genome shotgun (WGS) entry which is preliminary data.</text>
</comment>
<dbReference type="AlphaFoldDB" id="A0A7I9YGT1"/>
<dbReference type="EMBL" id="BLKY01000001">
    <property type="protein sequence ID" value="GFG83345.1"/>
    <property type="molecule type" value="Genomic_DNA"/>
</dbReference>
<accession>A0A7I9YGT1</accession>
<proteinExistence type="predicted"/>
<protein>
    <submittedName>
        <fullName evidence="2">Uncharacterized protein</fullName>
    </submittedName>
</protein>
<dbReference type="EMBL" id="BLKY01000001">
    <property type="protein sequence ID" value="GFG87878.1"/>
    <property type="molecule type" value="Genomic_DNA"/>
</dbReference>
<dbReference type="RefSeq" id="WP_133054425.1">
    <property type="nucleotide sequence ID" value="NZ_BLKY01000001.1"/>
</dbReference>